<evidence type="ECO:0008006" key="4">
    <source>
        <dbReference type="Google" id="ProtNLM"/>
    </source>
</evidence>
<dbReference type="SUPFAM" id="SSF53448">
    <property type="entry name" value="Nucleotide-diphospho-sugar transferases"/>
    <property type="match status" value="1"/>
</dbReference>
<dbReference type="OrthoDB" id="5572038at2"/>
<feature type="compositionally biased region" description="Low complexity" evidence="1">
    <location>
        <begin position="96"/>
        <end position="107"/>
    </location>
</feature>
<dbReference type="Pfam" id="PF04488">
    <property type="entry name" value="Gly_transf_sug"/>
    <property type="match status" value="1"/>
</dbReference>
<protein>
    <recommendedName>
        <fullName evidence="4">Sugar-binding protein</fullName>
    </recommendedName>
</protein>
<accession>A0A9X9BU18</accession>
<gene>
    <name evidence="2" type="ORF">FIV41_08305</name>
</gene>
<dbReference type="InterPro" id="IPR029044">
    <property type="entry name" value="Nucleotide-diphossugar_trans"/>
</dbReference>
<dbReference type="EMBL" id="VFEQ01000004">
    <property type="protein sequence ID" value="TWR61058.1"/>
    <property type="molecule type" value="Genomic_DNA"/>
</dbReference>
<dbReference type="Gene3D" id="3.90.550.20">
    <property type="match status" value="1"/>
</dbReference>
<evidence type="ECO:0000313" key="2">
    <source>
        <dbReference type="EMBL" id="TWR61058.1"/>
    </source>
</evidence>
<dbReference type="Proteomes" id="UP000316123">
    <property type="component" value="Unassembled WGS sequence"/>
</dbReference>
<evidence type="ECO:0000256" key="1">
    <source>
        <dbReference type="SAM" id="MobiDB-lite"/>
    </source>
</evidence>
<dbReference type="InterPro" id="IPR007577">
    <property type="entry name" value="GlycoTrfase_DXD_sugar-bd_CS"/>
</dbReference>
<organism evidence="2 3">
    <name type="scientific">Pseudomonas marginalis</name>
    <name type="common">Pseudomonas panacis</name>
    <dbReference type="NCBI Taxonomy" id="298"/>
    <lineage>
        <taxon>Bacteria</taxon>
        <taxon>Pseudomonadati</taxon>
        <taxon>Pseudomonadota</taxon>
        <taxon>Gammaproteobacteria</taxon>
        <taxon>Pseudomonadales</taxon>
        <taxon>Pseudomonadaceae</taxon>
        <taxon>Pseudomonas</taxon>
    </lineage>
</organism>
<name>A0A9X9BU18_PSEMA</name>
<evidence type="ECO:0000313" key="3">
    <source>
        <dbReference type="Proteomes" id="UP000316123"/>
    </source>
</evidence>
<reference evidence="2 3" key="1">
    <citation type="submission" date="2019-06" db="EMBL/GenBank/DDBJ databases">
        <title>Pseudomonas bimorpha sp. nov. isolated from bovine raw milk and skim milk concentrate.</title>
        <authorList>
            <person name="Hofmann K."/>
            <person name="Huptas C."/>
            <person name="Doll E."/>
            <person name="Scherer S."/>
            <person name="Wenning M."/>
        </authorList>
    </citation>
    <scope>NUCLEOTIDE SEQUENCE [LARGE SCALE GENOMIC DNA]</scope>
    <source>
        <strain evidence="2 3">DSM 13124</strain>
    </source>
</reference>
<proteinExistence type="predicted"/>
<sequence length="1457" mass="159107">MPFWLGETASKIFVSPIFLQVALRLLRNSLRPFLTLARSRRACEGQFMRTIPTTVLPGQSRPELQSPLPWEGHQREPIQIHDSSSPPAAVQVNPGRSLQRSLSSSEQSLDEARERLGNTRNTQSLITALGAVQKAALENPSLKVATLLDRQMMPADALSTFGRENRLEPASQVPVAWFLRESGLNVPHTPEQLADLLYASSNPLPEPLERGNYWGLLSTPLALDAEQRRRLQAMVSQTLAEVSPGKGLFALFQEKHVDSSRPAGVVQRIEQMIESPEVQALGKKLEAAFDGVSTPSSAAQWAMAAMVLELDPHAGSQRGQVAGYDLLAPANWGVSPAVVVERLSQHLVAQGKVTSALAPAAAWLLLVGAAPTFLVPDMPANLVVGSPAWMRLTAVVEASEHAIPGVAACIPFGEWMTRESHGPVSLTQAIVERHAQEQALVDWGIAQGRVPANPRVYTPEQLDGLRTTFNETMTRLQKAQSQLAATMPTRRDIALAELKKAYGDDVSFEVPNISITHIDASESELHSLLDIYMAGKMDRIPRGVRHDFSLGNRHYRVTPLPDVGKIFDEQFDAYVSGLKASLTTLVAHQLSQLPLSDRQTIASGQVEFFSLRKASEAQAEGLESDAQAQAAVARYGLWMRVLTPRDKRDTGRAYADFKHASYELFPLQGLIRKREDLPRNPPNPAPRVADPEGYAARQAKGIGEWLDYEAYRSGTAPRPGTYSHDLLTEKLNAPLLPEDRKAMDDAVPTIDHPRFGQIAEVMANHLLYDPAAMKAAARGSTAVEDEEAQIKAGHDFVTGLIPLKNAIENAANGNVGAAVRDFALDIFGFVVPVGKGLGSAAKVAGKVTERLGTRAFKASDILFRAALSGLNPVEGLGGLGLRATQGIKTLWQAGHRELKWLQGQGFNLNAYAKMSGAVEGEMGLASASTQGLKVIAKRHRGKWHAYDVTTRTAYGPALKDFRPVSPPAVAPGAVDNVHFDKYAVSKAKLAGLTPDSQGIYRGEDGAQYIRNADGSGKTSVYKVREVSQAGSPGSVQARLINPKTNRQTEFLFSNRGNEQWRRLGLQGGDGIASQDYKLVELPMDEVEQVVRRDGQITFLANFTTEVRFDAELGAWRKIGRGDALGDVFWRAGPYDWRAGPLQEYLKVKDTLPSPSSIRTVRVAALPIPQAATAIPKEINYIWAGGSMPDDRLATVLSNAEKTSAYKTIVHIDADTPQVFEQIKAQLQGKGRNLDVRNLNDDAFFKAFKASDSGEVYQFFRQGAGQNYAAASDALRYPLINHRGGIYLDSDDVVTANIGEVELKATGNQVLLNSHVSYADTDFIGYNTSVFASHPNNPVLRDISDELYRRFKGNQQWLEGNRPYLKGTPTAEQIKTFNEYQTRIFEVTGPTLFNDVLRKTMGSAYDLSWAATDPSLAGIKLSSSDATAFAEAYNHYLPFNSKFAVEIGSQTSMARAVD</sequence>
<feature type="region of interest" description="Disordered" evidence="1">
    <location>
        <begin position="78"/>
        <end position="118"/>
    </location>
</feature>
<comment type="caution">
    <text evidence="2">The sequence shown here is derived from an EMBL/GenBank/DDBJ whole genome shotgun (WGS) entry which is preliminary data.</text>
</comment>